<evidence type="ECO:0000256" key="4">
    <source>
        <dbReference type="ARBA" id="ARBA00022475"/>
    </source>
</evidence>
<evidence type="ECO:0000313" key="13">
    <source>
        <dbReference type="EMBL" id="GHA32545.1"/>
    </source>
</evidence>
<dbReference type="NCBIfam" id="TIGR01843">
    <property type="entry name" value="type_I_hlyD"/>
    <property type="match status" value="1"/>
</dbReference>
<evidence type="ECO:0000256" key="6">
    <source>
        <dbReference type="ARBA" id="ARBA00022692"/>
    </source>
</evidence>
<reference evidence="13" key="2">
    <citation type="submission" date="2020-09" db="EMBL/GenBank/DDBJ databases">
        <authorList>
            <person name="Sun Q."/>
            <person name="Kim S."/>
        </authorList>
    </citation>
    <scope>NUCLEOTIDE SEQUENCE</scope>
    <source>
        <strain evidence="13">KCTC 32437</strain>
    </source>
</reference>
<dbReference type="PANTHER" id="PTHR30386:SF17">
    <property type="entry name" value="ALKALINE PROTEASE SECRETION PROTEIN APRE"/>
    <property type="match status" value="1"/>
</dbReference>
<accession>A0A918SC03</accession>
<dbReference type="PRINTS" id="PR01490">
    <property type="entry name" value="RTXTOXIND"/>
</dbReference>
<evidence type="ECO:0000259" key="11">
    <source>
        <dbReference type="Pfam" id="PF25994"/>
    </source>
</evidence>
<comment type="caution">
    <text evidence="13">The sequence shown here is derived from an EMBL/GenBank/DDBJ whole genome shotgun (WGS) entry which is preliminary data.</text>
</comment>
<keyword evidence="7" id="KW-1133">Transmembrane helix</keyword>
<evidence type="ECO:0000256" key="7">
    <source>
        <dbReference type="ARBA" id="ARBA00022989"/>
    </source>
</evidence>
<dbReference type="RefSeq" id="WP_189426601.1">
    <property type="nucleotide sequence ID" value="NZ_BMZE01000003.1"/>
</dbReference>
<gene>
    <name evidence="13" type="ORF">GCM10007989_30800</name>
</gene>
<dbReference type="InterPro" id="IPR058781">
    <property type="entry name" value="HH_AprE-like"/>
</dbReference>
<feature type="domain" description="AprE-like long alpha-helical hairpin" evidence="11">
    <location>
        <begin position="99"/>
        <end position="288"/>
    </location>
</feature>
<evidence type="ECO:0000256" key="8">
    <source>
        <dbReference type="ARBA" id="ARBA00023136"/>
    </source>
</evidence>
<evidence type="ECO:0000256" key="2">
    <source>
        <dbReference type="ARBA" id="ARBA00009477"/>
    </source>
</evidence>
<keyword evidence="6" id="KW-0812">Transmembrane</keyword>
<evidence type="ECO:0000313" key="14">
    <source>
        <dbReference type="Proteomes" id="UP000646579"/>
    </source>
</evidence>
<dbReference type="GO" id="GO:0015031">
    <property type="term" value="P:protein transport"/>
    <property type="evidence" value="ECO:0007669"/>
    <property type="project" value="InterPro"/>
</dbReference>
<evidence type="ECO:0000256" key="3">
    <source>
        <dbReference type="ARBA" id="ARBA00022448"/>
    </source>
</evidence>
<keyword evidence="14" id="KW-1185">Reference proteome</keyword>
<dbReference type="AlphaFoldDB" id="A0A918SC03"/>
<dbReference type="InterPro" id="IPR050739">
    <property type="entry name" value="MFP"/>
</dbReference>
<evidence type="ECO:0000256" key="10">
    <source>
        <dbReference type="SAM" id="Coils"/>
    </source>
</evidence>
<keyword evidence="3 9" id="KW-0813">Transport</keyword>
<dbReference type="EMBL" id="BMZE01000003">
    <property type="protein sequence ID" value="GHA32545.1"/>
    <property type="molecule type" value="Genomic_DNA"/>
</dbReference>
<reference evidence="13" key="1">
    <citation type="journal article" date="2014" name="Int. J. Syst. Evol. Microbiol.">
        <title>Complete genome sequence of Corynebacterium casei LMG S-19264T (=DSM 44701T), isolated from a smear-ripened cheese.</title>
        <authorList>
            <consortium name="US DOE Joint Genome Institute (JGI-PGF)"/>
            <person name="Walter F."/>
            <person name="Albersmeier A."/>
            <person name="Kalinowski J."/>
            <person name="Ruckert C."/>
        </authorList>
    </citation>
    <scope>NUCLEOTIDE SEQUENCE</scope>
    <source>
        <strain evidence="13">KCTC 32437</strain>
    </source>
</reference>
<keyword evidence="5 9" id="KW-0997">Cell inner membrane</keyword>
<evidence type="ECO:0000256" key="1">
    <source>
        <dbReference type="ARBA" id="ARBA00004377"/>
    </source>
</evidence>
<dbReference type="Pfam" id="PF25994">
    <property type="entry name" value="HH_AprE"/>
    <property type="match status" value="1"/>
</dbReference>
<dbReference type="InterPro" id="IPR010129">
    <property type="entry name" value="T1SS_HlyD"/>
</dbReference>
<comment type="subcellular location">
    <subcellularLocation>
        <location evidence="1 9">Cell inner membrane</location>
        <topology evidence="1 9">Single-pass membrane protein</topology>
    </subcellularLocation>
</comment>
<dbReference type="InterPro" id="IPR058982">
    <property type="entry name" value="Beta-barrel_AprE"/>
</dbReference>
<keyword evidence="4 9" id="KW-1003">Cell membrane</keyword>
<feature type="coiled-coil region" evidence="10">
    <location>
        <begin position="239"/>
        <end position="288"/>
    </location>
</feature>
<dbReference type="Gene3D" id="2.40.30.170">
    <property type="match status" value="1"/>
</dbReference>
<comment type="similarity">
    <text evidence="2 9">Belongs to the membrane fusion protein (MFP) (TC 8.A.1) family.</text>
</comment>
<dbReference type="PANTHER" id="PTHR30386">
    <property type="entry name" value="MEMBRANE FUSION SUBUNIT OF EMRAB-TOLC MULTIDRUG EFFLUX PUMP"/>
    <property type="match status" value="1"/>
</dbReference>
<proteinExistence type="inferred from homology"/>
<dbReference type="Pfam" id="PF26002">
    <property type="entry name" value="Beta-barrel_AprE"/>
    <property type="match status" value="1"/>
</dbReference>
<dbReference type="GO" id="GO:0005886">
    <property type="term" value="C:plasma membrane"/>
    <property type="evidence" value="ECO:0007669"/>
    <property type="project" value="UniProtKB-SubCell"/>
</dbReference>
<evidence type="ECO:0000256" key="9">
    <source>
        <dbReference type="RuleBase" id="RU365093"/>
    </source>
</evidence>
<keyword evidence="10" id="KW-0175">Coiled coil</keyword>
<dbReference type="Proteomes" id="UP000646579">
    <property type="component" value="Unassembled WGS sequence"/>
</dbReference>
<name>A0A918SC03_9HYPH</name>
<dbReference type="Gene3D" id="1.10.287.1490">
    <property type="match status" value="1"/>
</dbReference>
<feature type="coiled-coil region" evidence="10">
    <location>
        <begin position="166"/>
        <end position="207"/>
    </location>
</feature>
<evidence type="ECO:0000259" key="12">
    <source>
        <dbReference type="Pfam" id="PF26002"/>
    </source>
</evidence>
<dbReference type="Gene3D" id="2.40.50.100">
    <property type="match status" value="1"/>
</dbReference>
<keyword evidence="8" id="KW-0472">Membrane</keyword>
<protein>
    <recommendedName>
        <fullName evidence="9">Membrane fusion protein (MFP) family protein</fullName>
    </recommendedName>
</protein>
<evidence type="ECO:0000256" key="5">
    <source>
        <dbReference type="ARBA" id="ARBA00022519"/>
    </source>
</evidence>
<sequence>MVLAIGNRNKSGKETNSFSPRPYVIAGYTTIALAFGVFGTWAATAPLAAGVVSSGVVSVESNRKSIQHLEGGIVDEIFVEEGDVVEAGAPLVRLDSTQAQGNYTVLSTRQTILQATEARLVAESVNADQIEFPQDLLLSEDGQEQAAVTLQRTLFADRKATKDGQVDILRVRIEQLNEEIAGLETQLQATEQQRESITDEVDRLTTGQQSGIVATNQLSQLTRQQMELQGQVGSITAQIAKIKQNVAETELQIVQINQEFKERAGSELRDIRDQLNEVSERVVQARDVLDRTMIISPVRGMVQGIRIHTNQGVIQSAEPIMDIIPLEDDLIVNARVRPLDIDSVDTGARAEVRFAAFQSRTTPVIFGQVEVLSQDVIQPEDSRAEPYYMARVRVDDADVPDEIRGRLMPGMPADIIIATGERTLVQYLVRPLEDAFAKGMREQ</sequence>
<organism evidence="13 14">
    <name type="scientific">Devosia pacifica</name>
    <dbReference type="NCBI Taxonomy" id="1335967"/>
    <lineage>
        <taxon>Bacteria</taxon>
        <taxon>Pseudomonadati</taxon>
        <taxon>Pseudomonadota</taxon>
        <taxon>Alphaproteobacteria</taxon>
        <taxon>Hyphomicrobiales</taxon>
        <taxon>Devosiaceae</taxon>
        <taxon>Devosia</taxon>
    </lineage>
</organism>
<feature type="domain" description="AprE-like beta-barrel" evidence="12">
    <location>
        <begin position="330"/>
        <end position="420"/>
    </location>
</feature>